<dbReference type="EMBL" id="AYJU01000016">
    <property type="protein sequence ID" value="EST54141.1"/>
    <property type="molecule type" value="Genomic_DNA"/>
</dbReference>
<dbReference type="STRING" id="1408254.T458_12150"/>
<dbReference type="Proteomes" id="UP000017973">
    <property type="component" value="Unassembled WGS sequence"/>
</dbReference>
<keyword evidence="1" id="KW-1133">Transmembrane helix</keyword>
<evidence type="ECO:0008006" key="4">
    <source>
        <dbReference type="Google" id="ProtNLM"/>
    </source>
</evidence>
<keyword evidence="1" id="KW-0812">Transmembrane</keyword>
<dbReference type="PATRIC" id="fig|1408254.3.peg.2396"/>
<evidence type="ECO:0000313" key="2">
    <source>
        <dbReference type="EMBL" id="EST54141.1"/>
    </source>
</evidence>
<dbReference type="eggNOG" id="ENOG5033JHG">
    <property type="taxonomic scope" value="Bacteria"/>
</dbReference>
<proteinExistence type="predicted"/>
<comment type="caution">
    <text evidence="2">The sequence shown here is derived from an EMBL/GenBank/DDBJ whole genome shotgun (WGS) entry which is preliminary data.</text>
</comment>
<feature type="transmembrane region" description="Helical" evidence="1">
    <location>
        <begin position="78"/>
        <end position="99"/>
    </location>
</feature>
<evidence type="ECO:0000313" key="3">
    <source>
        <dbReference type="Proteomes" id="UP000017973"/>
    </source>
</evidence>
<feature type="transmembrane region" description="Helical" evidence="1">
    <location>
        <begin position="54"/>
        <end position="72"/>
    </location>
</feature>
<protein>
    <recommendedName>
        <fullName evidence="4">Transglycosylase</fullName>
    </recommendedName>
</protein>
<gene>
    <name evidence="2" type="ORF">T458_12150</name>
</gene>
<name>V6M6E3_9BACL</name>
<keyword evidence="1" id="KW-0472">Membrane</keyword>
<dbReference type="HOGENOM" id="CLU_175338_0_0_9"/>
<sequence>MMLAKQDSNLIYAIAIIIREGKDDRMYWIVGGLVGLVVWWGMNMLMTGKAGGTGWLATLIVALLGSWLGDLILGDWLWMLAGFNVIAGAIGAVVLTWLWNMIAKQLK</sequence>
<feature type="transmembrane region" description="Helical" evidence="1">
    <location>
        <begin position="26"/>
        <end position="42"/>
    </location>
</feature>
<evidence type="ECO:0000256" key="1">
    <source>
        <dbReference type="SAM" id="Phobius"/>
    </source>
</evidence>
<keyword evidence="3" id="KW-1185">Reference proteome</keyword>
<dbReference type="AlphaFoldDB" id="V6M6E3"/>
<accession>V6M6E3</accession>
<organism evidence="2 3">
    <name type="scientific">Brevibacillus panacihumi W25</name>
    <dbReference type="NCBI Taxonomy" id="1408254"/>
    <lineage>
        <taxon>Bacteria</taxon>
        <taxon>Bacillati</taxon>
        <taxon>Bacillota</taxon>
        <taxon>Bacilli</taxon>
        <taxon>Bacillales</taxon>
        <taxon>Paenibacillaceae</taxon>
        <taxon>Brevibacillus</taxon>
    </lineage>
</organism>
<reference evidence="2 3" key="1">
    <citation type="journal article" date="2014" name="Genome Announc.">
        <title>Draft Genome Sequence of Brevibacillus panacihumi Strain W25, a Halotolerant Hydrocarbon-Degrading Bacterium.</title>
        <authorList>
            <person name="Wang X."/>
            <person name="Jin D."/>
            <person name="Zhou L."/>
            <person name="Wu L."/>
            <person name="An W."/>
            <person name="Chen Y."/>
            <person name="Zhao L."/>
        </authorList>
    </citation>
    <scope>NUCLEOTIDE SEQUENCE [LARGE SCALE GENOMIC DNA]</scope>
    <source>
        <strain evidence="2 3">W25</strain>
    </source>
</reference>